<evidence type="ECO:0000256" key="6">
    <source>
        <dbReference type="ARBA" id="ARBA00023295"/>
    </source>
</evidence>
<evidence type="ECO:0000256" key="3">
    <source>
        <dbReference type="ARBA" id="ARBA00012744"/>
    </source>
</evidence>
<keyword evidence="5" id="KW-0325">Glycoprotein</keyword>
<dbReference type="PANTHER" id="PTHR10353">
    <property type="entry name" value="GLYCOSYL HYDROLASE"/>
    <property type="match status" value="1"/>
</dbReference>
<keyword evidence="6 8" id="KW-0326">Glycosidase</keyword>
<feature type="active site" description="Nucleophile" evidence="7">
    <location>
        <position position="756"/>
    </location>
</feature>
<dbReference type="PANTHER" id="PTHR10353:SF36">
    <property type="entry name" value="LP05116P"/>
    <property type="match status" value="1"/>
</dbReference>
<dbReference type="InterPro" id="IPR033132">
    <property type="entry name" value="GH_1_N_CS"/>
</dbReference>
<accession>A0A2P9JAC1</accession>
<evidence type="ECO:0000256" key="9">
    <source>
        <dbReference type="SAM" id="SignalP"/>
    </source>
</evidence>
<dbReference type="GO" id="GO:0008422">
    <property type="term" value="F:beta-glucosidase activity"/>
    <property type="evidence" value="ECO:0007669"/>
    <property type="project" value="TreeGrafter"/>
</dbReference>
<comment type="subunit">
    <text evidence="2">Homodimer.</text>
</comment>
<organism evidence="10">
    <name type="scientific">Lyrodus pedicellatus</name>
    <dbReference type="NCBI Taxonomy" id="457830"/>
    <lineage>
        <taxon>Eukaryota</taxon>
        <taxon>Metazoa</taxon>
        <taxon>Spiralia</taxon>
        <taxon>Lophotrochozoa</taxon>
        <taxon>Mollusca</taxon>
        <taxon>Bivalvia</taxon>
        <taxon>Autobranchia</taxon>
        <taxon>Heteroconchia</taxon>
        <taxon>Euheterodonta</taxon>
        <taxon>Imparidentia</taxon>
        <taxon>Neoheterodontei</taxon>
        <taxon>Myida</taxon>
        <taxon>Pholadoidea</taxon>
        <taxon>Teredinidae</taxon>
        <taxon>Lyrodus</taxon>
    </lineage>
</organism>
<feature type="signal peptide" evidence="9">
    <location>
        <begin position="1"/>
        <end position="16"/>
    </location>
</feature>
<dbReference type="InterPro" id="IPR001360">
    <property type="entry name" value="Glyco_hydro_1"/>
</dbReference>
<dbReference type="SUPFAM" id="SSF51445">
    <property type="entry name" value="(Trans)glycosidases"/>
    <property type="match status" value="6"/>
</dbReference>
<evidence type="ECO:0000313" key="10">
    <source>
        <dbReference type="EMBL" id="ATP16791.1"/>
    </source>
</evidence>
<comment type="similarity">
    <text evidence="1">Belongs to the glycosyl hydrolase 1 family.</text>
</comment>
<name>A0A2P9JAC1_9BIVA</name>
<dbReference type="Pfam" id="PF00232">
    <property type="entry name" value="Glyco_hydro_1"/>
    <property type="match status" value="6"/>
</dbReference>
<keyword evidence="4 8" id="KW-0378">Hydrolase</keyword>
<feature type="active site" description="Nucleophile" evidence="7">
    <location>
        <position position="2175"/>
    </location>
</feature>
<dbReference type="EMBL" id="MG013499">
    <property type="protein sequence ID" value="ATP16791.1"/>
    <property type="molecule type" value="mRNA"/>
</dbReference>
<dbReference type="SMR" id="A0A2P9JAC1"/>
<dbReference type="PRINTS" id="PR00131">
    <property type="entry name" value="GLHYDRLASE1"/>
</dbReference>
<evidence type="ECO:0000256" key="5">
    <source>
        <dbReference type="ARBA" id="ARBA00023180"/>
    </source>
</evidence>
<protein>
    <recommendedName>
        <fullName evidence="3">beta-glucosidase</fullName>
        <ecNumber evidence="3">3.2.1.21</ecNumber>
    </recommendedName>
</protein>
<reference evidence="10" key="1">
    <citation type="journal article" date="2018" name="Biotechnol. Biofuels">
        <title>Uncovering the molecular mechanisms of lignocellulose digestion in shipworms.</title>
        <authorList>
            <person name="Sabbadin F."/>
            <person name="Pesante G."/>
            <person name="Elias L."/>
            <person name="Besser K."/>
            <person name="Li Y."/>
            <person name="Steele-King C."/>
            <person name="Stark M."/>
            <person name="Rathbone D.A."/>
            <person name="Dowle A.A."/>
            <person name="Bates R."/>
            <person name="Shipway J.R."/>
            <person name="Cragg S.M."/>
            <person name="Bruce N.C."/>
            <person name="McQueen-Mason S.J."/>
        </authorList>
    </citation>
    <scope>NUCLEOTIDE SEQUENCE</scope>
    <source>
        <tissue evidence="10">Digestive gland</tissue>
    </source>
</reference>
<feature type="chain" id="PRO_5015128352" description="beta-glucosidase" evidence="9">
    <location>
        <begin position="17"/>
        <end position="2752"/>
    </location>
</feature>
<dbReference type="FunFam" id="3.20.20.80:FF:000013">
    <property type="entry name" value="lactase-phlorizin hydrolase"/>
    <property type="match status" value="5"/>
</dbReference>
<evidence type="ECO:0000256" key="1">
    <source>
        <dbReference type="ARBA" id="ARBA00010838"/>
    </source>
</evidence>
<evidence type="ECO:0000256" key="7">
    <source>
        <dbReference type="PROSITE-ProRule" id="PRU10055"/>
    </source>
</evidence>
<dbReference type="PROSITE" id="PS00653">
    <property type="entry name" value="GLYCOSYL_HYDROL_F1_2"/>
    <property type="match status" value="3"/>
</dbReference>
<evidence type="ECO:0000256" key="2">
    <source>
        <dbReference type="ARBA" id="ARBA00011738"/>
    </source>
</evidence>
<dbReference type="InterPro" id="IPR017853">
    <property type="entry name" value="GH"/>
</dbReference>
<dbReference type="PROSITE" id="PS00572">
    <property type="entry name" value="GLYCOSYL_HYDROL_F1_1"/>
    <property type="match status" value="3"/>
</dbReference>
<dbReference type="InterPro" id="IPR018120">
    <property type="entry name" value="Glyco_hydro_1_AS"/>
</dbReference>
<feature type="active site" description="Nucleophile" evidence="7">
    <location>
        <position position="2655"/>
    </location>
</feature>
<sequence length="2752" mass="312077">MWWVCAVLCLTAFTEAQFGFGPGSQFLFGSFPDDFQWGLTNTELNYDGAIDYIPAEIAAIKALGVSSYRVEIDWLFNHSVNLAVNIEYYTELAKELEEIGVELKITLFNTRYPYGRFGWDGCAAAAEVIEALGDKVAAWTTFSNPRYIFQPASVTIDVHNCVYDTIKNASLTAPVGIDLSAGWYAPARFHERDFNASGRAFFNDIPAYMEGLKTDFLGLIYNGAFTITHDDTEGNPYSYRINTSPFWERDGWSYFPEGLRGVLFYVSAAYPDVDVYVQNLGRPTDENEITDDQRVEYLRYHIDEVLKSVTQDNSTVVGLSVFSLVDSEADPNFHSGLYQNLSPPRPKASAILLTQLIKDNGFEPGYNGIGGFPSGPVEFEDEFYYDSFPDDFAWSTATSAYQIEGGWDEDGKGESIWDTHAHTPGNIYMNATGDVADDSYHKYMEDIKALVALETKYYRFSLAWTRLMPDGTKASINQAGIDHYSKVIDALLDAEITPMITLFHWDLPQALQDNGGWLNESTIGHFRDYAELCYTHFGDRVKFWITFNEPKITTLHSYGGATFPPATQDWQAVYTSAHNLIKAHAEAYHAYNKSQGGQVGITVAAGWGEPFNMYNPSDLAASDRSMAFEVGWFIHPIYINGDYPEVMKYQVAMKSRQQGYNVSRLPEFTDEEKARINGTYDFYGLNFYTASMVSTDPFSFPDRTGNYYNDMDVSSWKDPTWLGSGSDWLKVTPFGIRKALNYIKYNYKNVPVYITENGVSDRNGTLRDYHRIHFYRSYINEVLKAIKLDGCNVKGYTAWSLMDNFEWNTGFRERFGLYYVNFSDPELERVPKASAYWYTQLVEENAFSHGYPGLGGRGVSPDYVDKMYYNTFDDDFEWGVGTEAYEVEGGWKADGKGWSILDTWAQAGNFPEGQTGNKAADSYHQYMEDVKIIGDLGVDFYQFSISWSRIFPTGVEPVNQAGVDYYMSLIKALKSSGIKPVAQLYASDLPQDLEDLGGWLNDSSIQWFEDYAQFCFETFGEDVERWITFNEPALTSNLGYGAGFFAPGQNNSGINDYIVGYHMLKSHAAAHKVFKSTNATAGGSIGIFLTGTWNEPFDEFSPADWMASERAMQFSLGWFARPIFGDGQYPWVMKEAAGDRLPDLTDEDMAEIKGSADFLGLTVFSSSLCSHLNESAFDFTFEGFFADQATFCFPDFNQTTSPARKTLNWIKNTYGDINVYVRSGVSSNFADIGEHHITLVNEVLKANKLDGVNVKGYTAFSLVDGFEMAFQGLNGRYGLYNVDFDSEGFERTPKMAAVNYSHIVQVNGFKEVDFDVYIPMEHEMLEGKFPDDFIIGTASASYQIEGAWNESGKGPSIWDTFAHEGGHIWQNDSGDVAADGYHHYLEDIRLIKSLNVPLYRLSIAWTRIYPKGYGELNQAGVDFYNNFIDALLEIGVEPLVTLYHWDLPQGLQDFGGWLNESTTDAFENYADTCFRLFGDRVKRWLTLNEPWVCSKQGFEDGSYAPGHVTSGTEIYQAGHNMLLAHAKGFRVYDEKYRTTQHGRVGITLNCDWWIPRNPDDPADWIAAERAMAFHCGWFKNPIFKNGDYPEVMKDYVARYSEAQGLSKSRLPEFTDEQKQMLAGSADFLGLNHYTTNRAKYRVCGENDTGYYCDMEVESDQDPSWPGSGSVWLKVNPPGFRRLLNYIKDNYNNVPVFVTENGVTDNNGTVNDGHRISYYNKYMNELLKAVVLDGCNIEVYVAWAIVDFFEWSSGFHEKFGFFHVDLNDPARPRSSKESAIWFRDMVMYGYTNKTLPMADEFYYGRFPNGFIWAVATASYQIEGAWDEDGKGPNIWDTFTHEGGNIKQNDTGDIATDSYHKYPEDINLLRALGVSHYRFSLSWARIMPMGYGEVNQAGIDFYNDFIDMLIAGGIEPMITLYHWDLPQAIQDEYGGWPNRSVADLFEAYADVCFEAFGDRVKFWITLNEPWCTAFLGYGNGQDAPGIVDSGISDYQAAHTLILSHARAYRLYERKYKRYQKGRCGITLNSDWASPKNASDVKDWAAAERRVQFHLGWFANPIYVNGQYPPIMQFQIHRKSDMQGLNETRLPQFTPFESFLVQGSSDFFGLNSYTTVRSADAEWGADGNYYNDMDVAGDADPSWPASGSSWLYVVPWGIRHLLNFIKDNYGDPEIYITENGVSDNNGTLEDDHRVEFYRSYTNEVLKAINLDDVNVKGYTAWSLLDNFEWSRGYTEYFGMHSVNMSDPERPRAAKKSAEFYRELILRNGFSADPFPTFPIQMEDEFLYGTFPDNFAWSVATAAYQVEGAWDEDGKGPSVWDTFTHAGGKVKNNDTGDVACDSYHKTAEDVQLLVDLKVSHYRFSIAWTRIMPDGTNSTINEPGIAYYNDLIDSLLAANITPMVTMNHWDLPQGLEDMDGWVNASIAEYFRDYADVLYETFGDRVKYWITHNEPWVIALHGYETAEKAPGRVNHGYEAAHNLLRAHALAYKLYNDKYRDTQGGMVGITLNHSPGLPLDPDSISDIIATEVYNQFGLGWFAQPVFGNGDYPDIMKWQVGNKSLEQGYPESRLPAFTDEEKDMLSGSSDFFGYNPYTAVKVTDKVSPLTQVGYYPDQDVAQSQDPSWGDSGSFWLKVVPTAMRTGLNFIRFRYNNYPVYITENGVSDHNGALNDTWRIEYYKGYINEMLKAIVLDGCDVKGYTAWSFMDNFEWQEGYSERFGLHYVDFEDPDRPRTPKESAKYYTSIIEANGFPADESA</sequence>
<dbReference type="EC" id="3.2.1.21" evidence="3"/>
<proteinExistence type="evidence at transcript level"/>
<dbReference type="Gene3D" id="3.20.20.80">
    <property type="entry name" value="Glycosidases"/>
    <property type="match status" value="6"/>
</dbReference>
<evidence type="ECO:0000256" key="4">
    <source>
        <dbReference type="ARBA" id="ARBA00022801"/>
    </source>
</evidence>
<keyword evidence="9" id="KW-0732">Signal</keyword>
<dbReference type="GO" id="GO:0005975">
    <property type="term" value="P:carbohydrate metabolic process"/>
    <property type="evidence" value="ECO:0007669"/>
    <property type="project" value="InterPro"/>
</dbReference>
<evidence type="ECO:0000256" key="8">
    <source>
        <dbReference type="RuleBase" id="RU004468"/>
    </source>
</evidence>